<feature type="transmembrane region" description="Helical" evidence="7">
    <location>
        <begin position="411"/>
        <end position="427"/>
    </location>
</feature>
<dbReference type="InterPro" id="IPR005828">
    <property type="entry name" value="MFS_sugar_transport-like"/>
</dbReference>
<sequence length="513" mass="55459">MSDKTSNSEKGELPEASSESRPVLAINNEDNPDQLKAWSPTAFKLYAILMVTFMGSLGWGFDCSVVSSVNGMIQFTDYFHIGGGDTGGGQGIITAMLYSIFSIGCIAGSFVTGPIVDSARWGRRGAMFIGSILILAGVSTVTAAQSRIYLFFGRFLIGFGSVINNCASNAYVSELAPPQVQQCASPSRIPEIGSELSTASGFIGSIVASSMPIGTGRLASSWSWRLPFAVQLVPAVFMLSTVWFIPESPRWLMSVGRKEDAHAVLAEYHGNGNPNAQLVLLEIRELEEYIKVRPQRQSYWRESVEYSKLFNSRSAFYRTILTCWLGVCCLWSGTGLFYYITVLFDMAGVKTQEGRLTLSSVATVLGALGALLGSLIVDKVGRRKLWICGASACSILLVLSAVSVAKEVPPAAITFLLLFSIAHYMVYTPLQGMYISECLSFDGRAKGLALVGLMMSLAAIVNNFAGSVAFEKIGWRYILVPASYDALQAVITWLIAVETKGRTLYVICLTASG</sequence>
<dbReference type="InterPro" id="IPR020846">
    <property type="entry name" value="MFS_dom"/>
</dbReference>
<dbReference type="GO" id="GO:0005351">
    <property type="term" value="F:carbohydrate:proton symporter activity"/>
    <property type="evidence" value="ECO:0007669"/>
    <property type="project" value="TreeGrafter"/>
</dbReference>
<dbReference type="InterPro" id="IPR050360">
    <property type="entry name" value="MFS_Sugar_Transporters"/>
</dbReference>
<name>A0A8H6VR26_MYCCL</name>
<dbReference type="SUPFAM" id="SSF103473">
    <property type="entry name" value="MFS general substrate transporter"/>
    <property type="match status" value="1"/>
</dbReference>
<accession>A0A8H6VR26</accession>
<dbReference type="PROSITE" id="PS50850">
    <property type="entry name" value="MFS"/>
    <property type="match status" value="1"/>
</dbReference>
<dbReference type="Pfam" id="PF00083">
    <property type="entry name" value="Sugar_tr"/>
    <property type="match status" value="1"/>
</dbReference>
<evidence type="ECO:0000256" key="6">
    <source>
        <dbReference type="SAM" id="MobiDB-lite"/>
    </source>
</evidence>
<gene>
    <name evidence="9" type="ORF">HMN09_01269700</name>
</gene>
<dbReference type="GO" id="GO:0016020">
    <property type="term" value="C:membrane"/>
    <property type="evidence" value="ECO:0007669"/>
    <property type="project" value="UniProtKB-SubCell"/>
</dbReference>
<feature type="transmembrane region" description="Helical" evidence="7">
    <location>
        <begin position="448"/>
        <end position="469"/>
    </location>
</feature>
<feature type="domain" description="Major facilitator superfamily (MFS) profile" evidence="8">
    <location>
        <begin position="48"/>
        <end position="500"/>
    </location>
</feature>
<feature type="transmembrane region" description="Helical" evidence="7">
    <location>
        <begin position="315"/>
        <end position="340"/>
    </location>
</feature>
<evidence type="ECO:0000256" key="2">
    <source>
        <dbReference type="ARBA" id="ARBA00010992"/>
    </source>
</evidence>
<keyword evidence="5 7" id="KW-0472">Membrane</keyword>
<keyword evidence="10" id="KW-1185">Reference proteome</keyword>
<dbReference type="AlphaFoldDB" id="A0A8H6VR26"/>
<dbReference type="OrthoDB" id="6133115at2759"/>
<proteinExistence type="inferred from homology"/>
<feature type="transmembrane region" description="Helical" evidence="7">
    <location>
        <begin position="95"/>
        <end position="116"/>
    </location>
</feature>
<feature type="transmembrane region" description="Helical" evidence="7">
    <location>
        <begin position="385"/>
        <end position="405"/>
    </location>
</feature>
<evidence type="ECO:0000256" key="4">
    <source>
        <dbReference type="ARBA" id="ARBA00022989"/>
    </source>
</evidence>
<feature type="transmembrane region" description="Helical" evidence="7">
    <location>
        <begin position="360"/>
        <end position="378"/>
    </location>
</feature>
<dbReference type="InterPro" id="IPR036259">
    <property type="entry name" value="MFS_trans_sf"/>
</dbReference>
<protein>
    <submittedName>
        <fullName evidence="9">MFS lactose</fullName>
    </submittedName>
</protein>
<feature type="compositionally biased region" description="Basic and acidic residues" evidence="6">
    <location>
        <begin position="1"/>
        <end position="13"/>
    </location>
</feature>
<evidence type="ECO:0000256" key="1">
    <source>
        <dbReference type="ARBA" id="ARBA00004141"/>
    </source>
</evidence>
<dbReference type="InterPro" id="IPR005829">
    <property type="entry name" value="Sugar_transporter_CS"/>
</dbReference>
<dbReference type="EMBL" id="JACAZE010000025">
    <property type="protein sequence ID" value="KAF7290912.1"/>
    <property type="molecule type" value="Genomic_DNA"/>
</dbReference>
<dbReference type="Proteomes" id="UP000613580">
    <property type="component" value="Unassembled WGS sequence"/>
</dbReference>
<evidence type="ECO:0000256" key="3">
    <source>
        <dbReference type="ARBA" id="ARBA00022692"/>
    </source>
</evidence>
<feature type="transmembrane region" description="Helical" evidence="7">
    <location>
        <begin position="43"/>
        <end position="61"/>
    </location>
</feature>
<evidence type="ECO:0000313" key="9">
    <source>
        <dbReference type="EMBL" id="KAF7290912.1"/>
    </source>
</evidence>
<evidence type="ECO:0000256" key="5">
    <source>
        <dbReference type="ARBA" id="ARBA00023136"/>
    </source>
</evidence>
<feature type="transmembrane region" description="Helical" evidence="7">
    <location>
        <begin position="226"/>
        <end position="245"/>
    </location>
</feature>
<comment type="caution">
    <text evidence="9">The sequence shown here is derived from an EMBL/GenBank/DDBJ whole genome shotgun (WGS) entry which is preliminary data.</text>
</comment>
<evidence type="ECO:0000313" key="10">
    <source>
        <dbReference type="Proteomes" id="UP000613580"/>
    </source>
</evidence>
<dbReference type="PROSITE" id="PS00216">
    <property type="entry name" value="SUGAR_TRANSPORT_1"/>
    <property type="match status" value="1"/>
</dbReference>
<feature type="transmembrane region" description="Helical" evidence="7">
    <location>
        <begin position="475"/>
        <end position="496"/>
    </location>
</feature>
<evidence type="ECO:0000256" key="7">
    <source>
        <dbReference type="SAM" id="Phobius"/>
    </source>
</evidence>
<feature type="transmembrane region" description="Helical" evidence="7">
    <location>
        <begin position="128"/>
        <end position="152"/>
    </location>
</feature>
<keyword evidence="3 7" id="KW-0812">Transmembrane</keyword>
<keyword evidence="4 7" id="KW-1133">Transmembrane helix</keyword>
<comment type="similarity">
    <text evidence="2">Belongs to the major facilitator superfamily. Sugar transporter (TC 2.A.1.1) family.</text>
</comment>
<feature type="region of interest" description="Disordered" evidence="6">
    <location>
        <begin position="1"/>
        <end position="23"/>
    </location>
</feature>
<evidence type="ECO:0000259" key="8">
    <source>
        <dbReference type="PROSITE" id="PS50850"/>
    </source>
</evidence>
<reference evidence="9" key="1">
    <citation type="submission" date="2020-05" db="EMBL/GenBank/DDBJ databases">
        <title>Mycena genomes resolve the evolution of fungal bioluminescence.</title>
        <authorList>
            <person name="Tsai I.J."/>
        </authorList>
    </citation>
    <scope>NUCLEOTIDE SEQUENCE</scope>
    <source>
        <strain evidence="9">110903Hualien_Pintung</strain>
    </source>
</reference>
<organism evidence="9 10">
    <name type="scientific">Mycena chlorophos</name>
    <name type="common">Agaric fungus</name>
    <name type="synonym">Agaricus chlorophos</name>
    <dbReference type="NCBI Taxonomy" id="658473"/>
    <lineage>
        <taxon>Eukaryota</taxon>
        <taxon>Fungi</taxon>
        <taxon>Dikarya</taxon>
        <taxon>Basidiomycota</taxon>
        <taxon>Agaricomycotina</taxon>
        <taxon>Agaricomycetes</taxon>
        <taxon>Agaricomycetidae</taxon>
        <taxon>Agaricales</taxon>
        <taxon>Marasmiineae</taxon>
        <taxon>Mycenaceae</taxon>
        <taxon>Mycena</taxon>
    </lineage>
</organism>
<comment type="subcellular location">
    <subcellularLocation>
        <location evidence="1">Membrane</location>
        <topology evidence="1">Multi-pass membrane protein</topology>
    </subcellularLocation>
</comment>
<dbReference type="PANTHER" id="PTHR48022">
    <property type="entry name" value="PLASTIDIC GLUCOSE TRANSPORTER 4"/>
    <property type="match status" value="1"/>
</dbReference>
<dbReference type="Gene3D" id="1.20.1250.20">
    <property type="entry name" value="MFS general substrate transporter like domains"/>
    <property type="match status" value="1"/>
</dbReference>
<dbReference type="PANTHER" id="PTHR48022:SF79">
    <property type="entry name" value="LACTOSE PERMEASE, PUTATIVE (AFU_ORTHOLOGUE AFUA_6G01860)-RELATED"/>
    <property type="match status" value="1"/>
</dbReference>